<evidence type="ECO:0000256" key="3">
    <source>
        <dbReference type="ARBA" id="ARBA00022833"/>
    </source>
</evidence>
<evidence type="ECO:0000256" key="9">
    <source>
        <dbReference type="SAM" id="MobiDB-lite"/>
    </source>
</evidence>
<keyword evidence="6" id="KW-0804">Transcription</keyword>
<evidence type="ECO:0000256" key="2">
    <source>
        <dbReference type="ARBA" id="ARBA00022771"/>
    </source>
</evidence>
<feature type="compositionally biased region" description="Polar residues" evidence="9">
    <location>
        <begin position="266"/>
        <end position="277"/>
    </location>
</feature>
<dbReference type="PRINTS" id="PR00047">
    <property type="entry name" value="STROIDFINGER"/>
</dbReference>
<dbReference type="GO" id="GO:0004879">
    <property type="term" value="F:nuclear receptor activity"/>
    <property type="evidence" value="ECO:0007669"/>
    <property type="project" value="TreeGrafter"/>
</dbReference>
<dbReference type="SMART" id="SM00399">
    <property type="entry name" value="ZnF_C4"/>
    <property type="match status" value="1"/>
</dbReference>
<keyword evidence="3" id="KW-0862">Zinc</keyword>
<evidence type="ECO:0000256" key="7">
    <source>
        <dbReference type="ARBA" id="ARBA00023170"/>
    </source>
</evidence>
<feature type="domain" description="Nuclear receptor" evidence="10">
    <location>
        <begin position="410"/>
        <end position="452"/>
    </location>
</feature>
<dbReference type="SUPFAM" id="SSF57716">
    <property type="entry name" value="Glucocorticoid receptor-like (DNA-binding domain)"/>
    <property type="match status" value="1"/>
</dbReference>
<dbReference type="AlphaFoldDB" id="A0A3P8EWA3"/>
<dbReference type="GO" id="GO:0030154">
    <property type="term" value="P:cell differentiation"/>
    <property type="evidence" value="ECO:0007669"/>
    <property type="project" value="TreeGrafter"/>
</dbReference>
<dbReference type="GO" id="GO:0008270">
    <property type="term" value="F:zinc ion binding"/>
    <property type="evidence" value="ECO:0007669"/>
    <property type="project" value="UniProtKB-KW"/>
</dbReference>
<keyword evidence="5" id="KW-0238">DNA-binding</keyword>
<evidence type="ECO:0000313" key="12">
    <source>
        <dbReference type="Proteomes" id="UP000272942"/>
    </source>
</evidence>
<keyword evidence="2" id="KW-0863">Zinc-finger</keyword>
<protein>
    <recommendedName>
        <fullName evidence="10">Nuclear receptor domain-containing protein</fullName>
    </recommendedName>
</protein>
<keyword evidence="7" id="KW-0675">Receptor</keyword>
<dbReference type="Proteomes" id="UP000272942">
    <property type="component" value="Unassembled WGS sequence"/>
</dbReference>
<keyword evidence="12" id="KW-1185">Reference proteome</keyword>
<dbReference type="GO" id="GO:0045944">
    <property type="term" value="P:positive regulation of transcription by RNA polymerase II"/>
    <property type="evidence" value="ECO:0007669"/>
    <property type="project" value="TreeGrafter"/>
</dbReference>
<dbReference type="GO" id="GO:0000978">
    <property type="term" value="F:RNA polymerase II cis-regulatory region sequence-specific DNA binding"/>
    <property type="evidence" value="ECO:0007669"/>
    <property type="project" value="TreeGrafter"/>
</dbReference>
<name>A0A3P8EWA3_9TREM</name>
<sequence length="452" mass="49402">MFRLKRTVTSTDSVVLVPAKHGLRSAASGVLRTSLVPYSEEGPKGSGKGAEEVHAHVPAPSGGDICRTPPGAEPVLTQIVKVDGSPGKHVWIDNQSTKITTAPPLQYQSQNVNIVPDSEGIYTFPTGFQGEFSDRLPFVECARTLTGSFSSDESAFTSNNQRNVYQSLPDIHNSVLESKPDTGNREELSTPVTITPLDTSLLLSTSNYLYGQMNEAPPALGVDRYTVEQNEDTNGLLINGIESSLGAVTNTETRLDFERSSNMHPYSFNNNSINTGQSGAGEDSANVTSSSPYTSLFWFDDPGQTATEQDYEDPSNSVQLFQPPHSEATQSEEHVTLAMDSFPQDALEEVYLACESRSEPLKAQQPFIQDTSTDAEISHNKRTDDITDAKRDRLTGKFKQNVAEHSSTTEKLCKVCNDRAVNHNFGQLTCESCKAFFRRNAHKVSCIFNSAL</sequence>
<organism evidence="11 12">
    <name type="scientific">Echinostoma caproni</name>
    <dbReference type="NCBI Taxonomy" id="27848"/>
    <lineage>
        <taxon>Eukaryota</taxon>
        <taxon>Metazoa</taxon>
        <taxon>Spiralia</taxon>
        <taxon>Lophotrochozoa</taxon>
        <taxon>Platyhelminthes</taxon>
        <taxon>Trematoda</taxon>
        <taxon>Digenea</taxon>
        <taxon>Plagiorchiida</taxon>
        <taxon>Echinostomata</taxon>
        <taxon>Echinostomatoidea</taxon>
        <taxon>Echinostomatidae</taxon>
        <taxon>Echinostoma</taxon>
    </lineage>
</organism>
<evidence type="ECO:0000256" key="1">
    <source>
        <dbReference type="ARBA" id="ARBA00022723"/>
    </source>
</evidence>
<evidence type="ECO:0000256" key="6">
    <source>
        <dbReference type="ARBA" id="ARBA00023163"/>
    </source>
</evidence>
<dbReference type="InterPro" id="IPR013088">
    <property type="entry name" value="Znf_NHR/GATA"/>
</dbReference>
<dbReference type="InterPro" id="IPR050234">
    <property type="entry name" value="Nuclear_hormone_rcpt_NR1"/>
</dbReference>
<evidence type="ECO:0000256" key="5">
    <source>
        <dbReference type="ARBA" id="ARBA00023125"/>
    </source>
</evidence>
<keyword evidence="4" id="KW-0805">Transcription regulation</keyword>
<dbReference type="EMBL" id="UZAN01040035">
    <property type="protein sequence ID" value="VDP68207.1"/>
    <property type="molecule type" value="Genomic_DNA"/>
</dbReference>
<feature type="region of interest" description="Disordered" evidence="9">
    <location>
        <begin position="266"/>
        <end position="287"/>
    </location>
</feature>
<keyword evidence="8" id="KW-0539">Nucleus</keyword>
<evidence type="ECO:0000313" key="11">
    <source>
        <dbReference type="EMBL" id="VDP68207.1"/>
    </source>
</evidence>
<evidence type="ECO:0000259" key="10">
    <source>
        <dbReference type="PROSITE" id="PS51030"/>
    </source>
</evidence>
<dbReference type="InterPro" id="IPR001628">
    <property type="entry name" value="Znf_hrmn_rcpt"/>
</dbReference>
<dbReference type="PANTHER" id="PTHR24082">
    <property type="entry name" value="NUCLEAR HORMONE RECEPTOR"/>
    <property type="match status" value="1"/>
</dbReference>
<gene>
    <name evidence="11" type="ORF">ECPE_LOCUS3024</name>
</gene>
<reference evidence="11 12" key="1">
    <citation type="submission" date="2018-11" db="EMBL/GenBank/DDBJ databases">
        <authorList>
            <consortium name="Pathogen Informatics"/>
        </authorList>
    </citation>
    <scope>NUCLEOTIDE SEQUENCE [LARGE SCALE GENOMIC DNA]</scope>
    <source>
        <strain evidence="11 12">Egypt</strain>
    </source>
</reference>
<evidence type="ECO:0000256" key="4">
    <source>
        <dbReference type="ARBA" id="ARBA00023015"/>
    </source>
</evidence>
<dbReference type="Gene3D" id="3.30.50.10">
    <property type="entry name" value="Erythroid Transcription Factor GATA-1, subunit A"/>
    <property type="match status" value="1"/>
</dbReference>
<dbReference type="PANTHER" id="PTHR24082:SF283">
    <property type="entry name" value="NUCLEAR HORMONE RECEPTOR HR96"/>
    <property type="match status" value="1"/>
</dbReference>
<dbReference type="Pfam" id="PF00105">
    <property type="entry name" value="zf-C4"/>
    <property type="match status" value="1"/>
</dbReference>
<proteinExistence type="predicted"/>
<accession>A0A3P8EWA3</accession>
<keyword evidence="1" id="KW-0479">Metal-binding</keyword>
<dbReference type="OrthoDB" id="6352325at2759"/>
<dbReference type="GO" id="GO:0000122">
    <property type="term" value="P:negative regulation of transcription by RNA polymerase II"/>
    <property type="evidence" value="ECO:0007669"/>
    <property type="project" value="TreeGrafter"/>
</dbReference>
<dbReference type="PROSITE" id="PS51030">
    <property type="entry name" value="NUCLEAR_REC_DBD_2"/>
    <property type="match status" value="1"/>
</dbReference>
<dbReference type="PROSITE" id="PS00031">
    <property type="entry name" value="NUCLEAR_REC_DBD_1"/>
    <property type="match status" value="1"/>
</dbReference>
<evidence type="ECO:0000256" key="8">
    <source>
        <dbReference type="ARBA" id="ARBA00023242"/>
    </source>
</evidence>